<dbReference type="EMBL" id="CAJVPZ010001935">
    <property type="protein sequence ID" value="CAG8503096.1"/>
    <property type="molecule type" value="Genomic_DNA"/>
</dbReference>
<sequence>TVSREKCDLGSMWRVVIDFDQIRNTNLEIQRRRESCINHTPPPSYKEVTDMLNHHNSSNRERE</sequence>
<comment type="caution">
    <text evidence="2">The sequence shown here is derived from an EMBL/GenBank/DDBJ whole genome shotgun (WGS) entry which is preliminary data.</text>
</comment>
<keyword evidence="3" id="KW-1185">Reference proteome</keyword>
<gene>
    <name evidence="2" type="ORF">RFULGI_LOCUS2531</name>
</gene>
<protein>
    <submittedName>
        <fullName evidence="2">9615_t:CDS:1</fullName>
    </submittedName>
</protein>
<evidence type="ECO:0000313" key="2">
    <source>
        <dbReference type="EMBL" id="CAG8503096.1"/>
    </source>
</evidence>
<dbReference type="Proteomes" id="UP000789396">
    <property type="component" value="Unassembled WGS sequence"/>
</dbReference>
<dbReference type="AlphaFoldDB" id="A0A9N8ZPU3"/>
<feature type="non-terminal residue" evidence="2">
    <location>
        <position position="1"/>
    </location>
</feature>
<accession>A0A9N8ZPU3</accession>
<evidence type="ECO:0000256" key="1">
    <source>
        <dbReference type="SAM" id="MobiDB-lite"/>
    </source>
</evidence>
<dbReference type="OrthoDB" id="2428644at2759"/>
<evidence type="ECO:0000313" key="3">
    <source>
        <dbReference type="Proteomes" id="UP000789396"/>
    </source>
</evidence>
<feature type="compositionally biased region" description="Basic and acidic residues" evidence="1">
    <location>
        <begin position="47"/>
        <end position="63"/>
    </location>
</feature>
<reference evidence="2" key="1">
    <citation type="submission" date="2021-06" db="EMBL/GenBank/DDBJ databases">
        <authorList>
            <person name="Kallberg Y."/>
            <person name="Tangrot J."/>
            <person name="Rosling A."/>
        </authorList>
    </citation>
    <scope>NUCLEOTIDE SEQUENCE</scope>
    <source>
        <strain evidence="2">IN212</strain>
    </source>
</reference>
<proteinExistence type="predicted"/>
<organism evidence="2 3">
    <name type="scientific">Racocetra fulgida</name>
    <dbReference type="NCBI Taxonomy" id="60492"/>
    <lineage>
        <taxon>Eukaryota</taxon>
        <taxon>Fungi</taxon>
        <taxon>Fungi incertae sedis</taxon>
        <taxon>Mucoromycota</taxon>
        <taxon>Glomeromycotina</taxon>
        <taxon>Glomeromycetes</taxon>
        <taxon>Diversisporales</taxon>
        <taxon>Gigasporaceae</taxon>
        <taxon>Racocetra</taxon>
    </lineage>
</organism>
<feature type="region of interest" description="Disordered" evidence="1">
    <location>
        <begin position="34"/>
        <end position="63"/>
    </location>
</feature>
<name>A0A9N8ZPU3_9GLOM</name>